<keyword evidence="1" id="KW-0732">Signal</keyword>
<accession>A0A3P6RNR5</accession>
<gene>
    <name evidence="2" type="ORF">CGOC_LOCUS3641</name>
</gene>
<dbReference type="AlphaFoldDB" id="A0A3P6RNR5"/>
<sequence length="100" mass="11469">MSLIFLFICFVSFLVANAAIEEDPDCPAEWEIPETIVESKTDLGKLENPPLFEKIDEAIPEEALARPIETADEKVQRYVRIDLPPKLKCDEVIQWHNQKS</sequence>
<evidence type="ECO:0000313" key="2">
    <source>
        <dbReference type="EMBL" id="VDK56400.1"/>
    </source>
</evidence>
<proteinExistence type="predicted"/>
<organism evidence="2 3">
    <name type="scientific">Cylicostephanus goldi</name>
    <name type="common">Nematode worm</name>
    <dbReference type="NCBI Taxonomy" id="71465"/>
    <lineage>
        <taxon>Eukaryota</taxon>
        <taxon>Metazoa</taxon>
        <taxon>Ecdysozoa</taxon>
        <taxon>Nematoda</taxon>
        <taxon>Chromadorea</taxon>
        <taxon>Rhabditida</taxon>
        <taxon>Rhabditina</taxon>
        <taxon>Rhabditomorpha</taxon>
        <taxon>Strongyloidea</taxon>
        <taxon>Strongylidae</taxon>
        <taxon>Cylicostephanus</taxon>
    </lineage>
</organism>
<evidence type="ECO:0000313" key="3">
    <source>
        <dbReference type="Proteomes" id="UP000271889"/>
    </source>
</evidence>
<name>A0A3P6RNR5_CYLGO</name>
<feature type="signal peptide" evidence="1">
    <location>
        <begin position="1"/>
        <end position="18"/>
    </location>
</feature>
<dbReference type="EMBL" id="UYRV01009313">
    <property type="protein sequence ID" value="VDK56400.1"/>
    <property type="molecule type" value="Genomic_DNA"/>
</dbReference>
<dbReference type="OrthoDB" id="10397605at2759"/>
<dbReference type="Proteomes" id="UP000271889">
    <property type="component" value="Unassembled WGS sequence"/>
</dbReference>
<evidence type="ECO:0000256" key="1">
    <source>
        <dbReference type="SAM" id="SignalP"/>
    </source>
</evidence>
<feature type="chain" id="PRO_5018155435" evidence="1">
    <location>
        <begin position="19"/>
        <end position="100"/>
    </location>
</feature>
<protein>
    <submittedName>
        <fullName evidence="2">Uncharacterized protein</fullName>
    </submittedName>
</protein>
<keyword evidence="3" id="KW-1185">Reference proteome</keyword>
<reference evidence="2 3" key="1">
    <citation type="submission" date="2018-11" db="EMBL/GenBank/DDBJ databases">
        <authorList>
            <consortium name="Pathogen Informatics"/>
        </authorList>
    </citation>
    <scope>NUCLEOTIDE SEQUENCE [LARGE SCALE GENOMIC DNA]</scope>
</reference>